<dbReference type="InterPro" id="IPR050382">
    <property type="entry name" value="MFS_Na/Anion_cotransporter"/>
</dbReference>
<evidence type="ECO:0000256" key="4">
    <source>
        <dbReference type="ARBA" id="ARBA00022989"/>
    </source>
</evidence>
<organism evidence="8">
    <name type="scientific">Listeria monocytogenes</name>
    <dbReference type="NCBI Taxonomy" id="1639"/>
    <lineage>
        <taxon>Bacteria</taxon>
        <taxon>Bacillati</taxon>
        <taxon>Bacillota</taxon>
        <taxon>Bacilli</taxon>
        <taxon>Bacillales</taxon>
        <taxon>Listeriaceae</taxon>
        <taxon>Listeria</taxon>
    </lineage>
</organism>
<feature type="domain" description="Major facilitator superfamily (MFS) profile" evidence="7">
    <location>
        <begin position="13"/>
        <end position="398"/>
    </location>
</feature>
<dbReference type="InterPro" id="IPR020846">
    <property type="entry name" value="MFS_dom"/>
</dbReference>
<feature type="transmembrane region" description="Helical" evidence="6">
    <location>
        <begin position="342"/>
        <end position="362"/>
    </location>
</feature>
<dbReference type="Gene3D" id="1.20.1250.20">
    <property type="entry name" value="MFS general substrate transporter like domains"/>
    <property type="match status" value="2"/>
</dbReference>
<feature type="transmembrane region" description="Helical" evidence="6">
    <location>
        <begin position="285"/>
        <end position="302"/>
    </location>
</feature>
<dbReference type="CDD" id="cd17319">
    <property type="entry name" value="MFS_ExuT_GudP_like"/>
    <property type="match status" value="1"/>
</dbReference>
<feature type="transmembrane region" description="Helical" evidence="6">
    <location>
        <begin position="82"/>
        <end position="106"/>
    </location>
</feature>
<reference evidence="8 10" key="1">
    <citation type="journal article" date="2018" name="Genome Biol.">
        <title>SKESA: strategic k-mer extension for scrupulous assemblies.</title>
        <authorList>
            <person name="Souvorov A."/>
            <person name="Agarwala R."/>
            <person name="Lipman D.J."/>
        </authorList>
    </citation>
    <scope>NUCLEOTIDE SEQUENCE [LARGE SCALE GENOMIC DNA]</scope>
    <source>
        <strain evidence="8">CFIAFB20140010</strain>
        <strain evidence="9 10">LiDS0115</strain>
    </source>
</reference>
<feature type="transmembrane region" description="Helical" evidence="6">
    <location>
        <begin position="12"/>
        <end position="31"/>
    </location>
</feature>
<accession>A0A3T2F9A5</accession>
<evidence type="ECO:0000256" key="6">
    <source>
        <dbReference type="SAM" id="Phobius"/>
    </source>
</evidence>
<feature type="transmembrane region" description="Helical" evidence="6">
    <location>
        <begin position="170"/>
        <end position="188"/>
    </location>
</feature>
<feature type="transmembrane region" description="Helical" evidence="6">
    <location>
        <begin position="374"/>
        <end position="393"/>
    </location>
</feature>
<evidence type="ECO:0000256" key="3">
    <source>
        <dbReference type="ARBA" id="ARBA00022692"/>
    </source>
</evidence>
<evidence type="ECO:0000259" key="7">
    <source>
        <dbReference type="PROSITE" id="PS50850"/>
    </source>
</evidence>
<dbReference type="EMBL" id="DAAHYZ010000002">
    <property type="protein sequence ID" value="HAB7720993.1"/>
    <property type="molecule type" value="Genomic_DNA"/>
</dbReference>
<dbReference type="GO" id="GO:0005886">
    <property type="term" value="C:plasma membrane"/>
    <property type="evidence" value="ECO:0007669"/>
    <property type="project" value="UniProtKB-SubCell"/>
</dbReference>
<dbReference type="InterPro" id="IPR036259">
    <property type="entry name" value="MFS_trans_sf"/>
</dbReference>
<feature type="transmembrane region" description="Helical" evidence="6">
    <location>
        <begin position="308"/>
        <end position="330"/>
    </location>
</feature>
<feature type="transmembrane region" description="Helical" evidence="6">
    <location>
        <begin position="253"/>
        <end position="273"/>
    </location>
</feature>
<dbReference type="Proteomes" id="UP000840569">
    <property type="component" value="Unassembled WGS sequence"/>
</dbReference>
<keyword evidence="4 6" id="KW-1133">Transmembrane helix</keyword>
<evidence type="ECO:0000313" key="8">
    <source>
        <dbReference type="EMBL" id="HAB7720993.1"/>
    </source>
</evidence>
<gene>
    <name evidence="8" type="ORF">GYP27_03290</name>
    <name evidence="9" type="ORF">GZK27_09355</name>
</gene>
<dbReference type="PANTHER" id="PTHR11662:SF399">
    <property type="entry name" value="FI19708P1-RELATED"/>
    <property type="match status" value="1"/>
</dbReference>
<reference evidence="8" key="2">
    <citation type="submission" date="2020-01" db="EMBL/GenBank/DDBJ databases">
        <authorList>
            <consortium name="NCBI Pathogen Detection Project"/>
        </authorList>
    </citation>
    <scope>NUCLEOTIDE SEQUENCE</scope>
    <source>
        <strain evidence="8">CFIAFB20140010</strain>
        <strain evidence="9">LiDS0115</strain>
    </source>
</reference>
<evidence type="ECO:0000313" key="9">
    <source>
        <dbReference type="EMBL" id="HAC3055710.1"/>
    </source>
</evidence>
<feature type="transmembrane region" description="Helical" evidence="6">
    <location>
        <begin position="216"/>
        <end position="233"/>
    </location>
</feature>
<keyword evidence="3 6" id="KW-0812">Transmembrane</keyword>
<sequence>MNQAKGERHSLMVLLVLFIGYTSVYVDKYTIGISLVTVSQDLGFDPSQKGLILSAFFLGYTLFQIPMGYLNNRIGARPVLAISIMIVGLFLVIFGFGYSLLFLVVVRFLSGALGHAGYPPSVSNYISLHIPLNKRGFAQSAMLASSGFAAFIGPLLIAQLLLTVGWRNTYYWIGIAVILIGFLILLVVPKAPKVDLNAQKEKIKVPFSELLKDKQLWILLLSALFINAANYGLTSWLASYLSEVRGISISEVSYISSLAGLCILIAGVVGGYFISRFFKGKEPMVIFTFCVLGAFTVYGVYLFDQLTLSIICLCLCNVFLIMAFTTLMGLPHKLFKQSHIATKYAAINSGGVLGGFFAPMIIGDLVKATNSYQSAFLFLALTLLMSGIIVLAIKKRSVISE</sequence>
<dbReference type="RefSeq" id="WP_014602311.1">
    <property type="nucleotide sequence ID" value="NC_021823.1"/>
</dbReference>
<dbReference type="Pfam" id="PF07690">
    <property type="entry name" value="MFS_1"/>
    <property type="match status" value="1"/>
</dbReference>
<evidence type="ECO:0000256" key="1">
    <source>
        <dbReference type="ARBA" id="ARBA00004651"/>
    </source>
</evidence>
<keyword evidence="2" id="KW-0813">Transport</keyword>
<dbReference type="Proteomes" id="UP000841561">
    <property type="component" value="Unassembled WGS sequence"/>
</dbReference>
<keyword evidence="5 6" id="KW-0472">Membrane</keyword>
<dbReference type="EMBL" id="DAAKPP010000004">
    <property type="protein sequence ID" value="HAC3055710.1"/>
    <property type="molecule type" value="Genomic_DNA"/>
</dbReference>
<feature type="transmembrane region" description="Helical" evidence="6">
    <location>
        <begin position="51"/>
        <end position="70"/>
    </location>
</feature>
<evidence type="ECO:0000256" key="5">
    <source>
        <dbReference type="ARBA" id="ARBA00023136"/>
    </source>
</evidence>
<dbReference type="PROSITE" id="PS50850">
    <property type="entry name" value="MFS"/>
    <property type="match status" value="1"/>
</dbReference>
<proteinExistence type="predicted"/>
<dbReference type="AlphaFoldDB" id="A0A3T2F9A5"/>
<comment type="subcellular location">
    <subcellularLocation>
        <location evidence="1">Cell membrane</location>
        <topology evidence="1">Multi-pass membrane protein</topology>
    </subcellularLocation>
</comment>
<evidence type="ECO:0000313" key="10">
    <source>
        <dbReference type="Proteomes" id="UP000841561"/>
    </source>
</evidence>
<dbReference type="PANTHER" id="PTHR11662">
    <property type="entry name" value="SOLUTE CARRIER FAMILY 17"/>
    <property type="match status" value="1"/>
</dbReference>
<dbReference type="GO" id="GO:0022857">
    <property type="term" value="F:transmembrane transporter activity"/>
    <property type="evidence" value="ECO:0007669"/>
    <property type="project" value="InterPro"/>
</dbReference>
<dbReference type="InterPro" id="IPR011701">
    <property type="entry name" value="MFS"/>
</dbReference>
<evidence type="ECO:0000256" key="2">
    <source>
        <dbReference type="ARBA" id="ARBA00022448"/>
    </source>
</evidence>
<feature type="transmembrane region" description="Helical" evidence="6">
    <location>
        <begin position="142"/>
        <end position="164"/>
    </location>
</feature>
<comment type="caution">
    <text evidence="8">The sequence shown here is derived from an EMBL/GenBank/DDBJ whole genome shotgun (WGS) entry which is preliminary data.</text>
</comment>
<dbReference type="SUPFAM" id="SSF103473">
    <property type="entry name" value="MFS general substrate transporter"/>
    <property type="match status" value="1"/>
</dbReference>
<name>A0A3T2F9A5_LISMN</name>
<protein>
    <submittedName>
        <fullName evidence="8">MFS transporter</fullName>
    </submittedName>
</protein>